<dbReference type="Gene3D" id="3.30.110.150">
    <property type="entry name" value="SepF-like protein"/>
    <property type="match status" value="1"/>
</dbReference>
<organism evidence="2 3">
    <name type="scientific">Hadarchaeum yellowstonense</name>
    <dbReference type="NCBI Taxonomy" id="1776334"/>
    <lineage>
        <taxon>Archaea</taxon>
        <taxon>Methanobacteriati</taxon>
        <taxon>Candidatus Hadarchaeota</taxon>
        <taxon>Candidatus Hadarchaeia</taxon>
        <taxon>Candidatus Hadarchaeales</taxon>
        <taxon>Candidatus Hadarchaeaceae</taxon>
        <taxon>Candidatus Hadarchaeum</taxon>
    </lineage>
</organism>
<accession>A0A147JW47</accession>
<dbReference type="EMBL" id="LQMQ01000036">
    <property type="protein sequence ID" value="KUO40719.1"/>
    <property type="molecule type" value="Genomic_DNA"/>
</dbReference>
<sequence length="124" mass="13622">MRSLKKIFSKPRSEPTTIQEVPVTEVESTGKPGKLGEVEPIYVKSMELNSLADVQEAADELRAGNIIILDISSLMNHDPQELKQAIDQLKGICQGIGGDMGRLTETKVIATPKYISLQFRKPAT</sequence>
<evidence type="ECO:0000313" key="3">
    <source>
        <dbReference type="Proteomes" id="UP000074294"/>
    </source>
</evidence>
<proteinExistence type="predicted"/>
<evidence type="ECO:0008006" key="4">
    <source>
        <dbReference type="Google" id="ProtNLM"/>
    </source>
</evidence>
<evidence type="ECO:0000256" key="1">
    <source>
        <dbReference type="SAM" id="MobiDB-lite"/>
    </source>
</evidence>
<feature type="region of interest" description="Disordered" evidence="1">
    <location>
        <begin position="1"/>
        <end position="32"/>
    </location>
</feature>
<gene>
    <name evidence="2" type="ORF">APZ16_00965</name>
</gene>
<dbReference type="Proteomes" id="UP000074294">
    <property type="component" value="Unassembled WGS sequence"/>
</dbReference>
<dbReference type="Pfam" id="PF04472">
    <property type="entry name" value="SepF"/>
    <property type="match status" value="1"/>
</dbReference>
<protein>
    <recommendedName>
        <fullName evidence="4">Cell division protein SepF</fullName>
    </recommendedName>
</protein>
<dbReference type="STRING" id="1776334.APZ16_00965"/>
<dbReference type="InterPro" id="IPR007561">
    <property type="entry name" value="Cell_div_SepF/SepF-rel"/>
</dbReference>
<evidence type="ECO:0000313" key="2">
    <source>
        <dbReference type="EMBL" id="KUO40719.1"/>
    </source>
</evidence>
<dbReference type="AlphaFoldDB" id="A0A147JW47"/>
<name>A0A147JW47_HADYE</name>
<reference evidence="2 3" key="1">
    <citation type="journal article" date="2016" name="Nat. Microbiol.">
        <title>Genomic inference of the metabolism of cosmopolitan subsurface Archaea, Hadesarchaea.</title>
        <authorList>
            <person name="Baker B.J."/>
            <person name="Saw J.H."/>
            <person name="Lind A.E."/>
            <person name="Lazar C.S."/>
            <person name="Hinrichs K.-U."/>
            <person name="Teske A.P."/>
            <person name="Ettema T.J."/>
        </authorList>
    </citation>
    <scope>NUCLEOTIDE SEQUENCE [LARGE SCALE GENOMIC DNA]</scope>
</reference>
<comment type="caution">
    <text evidence="2">The sequence shown here is derived from an EMBL/GenBank/DDBJ whole genome shotgun (WGS) entry which is preliminary data.</text>
</comment>
<dbReference type="InterPro" id="IPR038594">
    <property type="entry name" value="SepF-like_sf"/>
</dbReference>